<evidence type="ECO:0000313" key="5">
    <source>
        <dbReference type="Proteomes" id="UP000824070"/>
    </source>
</evidence>
<accession>A0A9D1LNM2</accession>
<feature type="region of interest" description="Disordered" evidence="1">
    <location>
        <begin position="23"/>
        <end position="57"/>
    </location>
</feature>
<feature type="domain" description="BIG2" evidence="3">
    <location>
        <begin position="72"/>
        <end position="116"/>
    </location>
</feature>
<protein>
    <submittedName>
        <fullName evidence="4">Ig-like domain-containing protein</fullName>
    </submittedName>
</protein>
<feature type="signal peptide" evidence="2">
    <location>
        <begin position="1"/>
        <end position="18"/>
    </location>
</feature>
<name>A0A9D1LNM2_9FIRM</name>
<dbReference type="AlphaFoldDB" id="A0A9D1LNM2"/>
<dbReference type="EMBL" id="DVMV01000018">
    <property type="protein sequence ID" value="HIU45182.1"/>
    <property type="molecule type" value="Genomic_DNA"/>
</dbReference>
<keyword evidence="2" id="KW-0732">Signal</keyword>
<reference evidence="4" key="2">
    <citation type="journal article" date="2021" name="PeerJ">
        <title>Extensive microbial diversity within the chicken gut microbiome revealed by metagenomics and culture.</title>
        <authorList>
            <person name="Gilroy R."/>
            <person name="Ravi A."/>
            <person name="Getino M."/>
            <person name="Pursley I."/>
            <person name="Horton D.L."/>
            <person name="Alikhan N.F."/>
            <person name="Baker D."/>
            <person name="Gharbi K."/>
            <person name="Hall N."/>
            <person name="Watson M."/>
            <person name="Adriaenssens E.M."/>
            <person name="Foster-Nyarko E."/>
            <person name="Jarju S."/>
            <person name="Secka A."/>
            <person name="Antonio M."/>
            <person name="Oren A."/>
            <person name="Chaudhuri R.R."/>
            <person name="La Ragione R."/>
            <person name="Hildebrand F."/>
            <person name="Pallen M.J."/>
        </authorList>
    </citation>
    <scope>NUCLEOTIDE SEQUENCE</scope>
    <source>
        <strain evidence="4">ChiGjej1B1-22543</strain>
    </source>
</reference>
<evidence type="ECO:0000256" key="2">
    <source>
        <dbReference type="SAM" id="SignalP"/>
    </source>
</evidence>
<comment type="caution">
    <text evidence="4">The sequence shown here is derived from an EMBL/GenBank/DDBJ whole genome shotgun (WGS) entry which is preliminary data.</text>
</comment>
<dbReference type="Gene3D" id="2.60.40.1080">
    <property type="match status" value="1"/>
</dbReference>
<evidence type="ECO:0000313" key="4">
    <source>
        <dbReference type="EMBL" id="HIU45182.1"/>
    </source>
</evidence>
<dbReference type="PROSITE" id="PS51257">
    <property type="entry name" value="PROKAR_LIPOPROTEIN"/>
    <property type="match status" value="1"/>
</dbReference>
<proteinExistence type="predicted"/>
<dbReference type="InterPro" id="IPR008964">
    <property type="entry name" value="Invasin/intimin_cell_adhesion"/>
</dbReference>
<sequence length="526" mass="56390">MNRKTTLLTLLAASALLAACGPSGTSGTTTQTPPSTDESTNTATTPDETSTGTSTTVNRSIEIVTEPTSIFVTKTLQLEVNAENGTVAYSVEGEAASVSETGLVTGLAAGKATIKAYLVEDETVFDTIEIDVVDTILDTAVNPTVWDYEGLYSATPTLTNIEGQNGYAAFRGVKGKEYMMKAKFLITNPSGTDTWSRVSLGHVNEDNGTFHGMMLSPGANFTAPKTVVMDIKSNGEVVWGETTDRSQIWNHHGLSSFDWTQPIELTSIRSGDLYYYFINGELFWMESNYLDLTAVDTLPAILVGQCKVDVSEMSITTDAEEIGAFLSTDAAKQTLYPTDPNHVTVSEQGKKVVFSGADEGAATNPKDFGAKSIGDAFTLPANKQATVSFDLTVQSWGGTDGMPSLVFNINRYSNPVAESRAYVISEFGAGFTGWNNNADLPAGIGTGVQPYADGVRIEVDQTYHVEATRLMTENGQDTRIVISSGETVLLDFTHNWQDGYSGIAYGSFLSRNLNCTVDNIAISIAE</sequence>
<dbReference type="InterPro" id="IPR003343">
    <property type="entry name" value="Big_2"/>
</dbReference>
<dbReference type="Pfam" id="PF02368">
    <property type="entry name" value="Big_2"/>
    <property type="match status" value="1"/>
</dbReference>
<gene>
    <name evidence="4" type="ORF">IAC52_02665</name>
</gene>
<dbReference type="Proteomes" id="UP000824070">
    <property type="component" value="Unassembled WGS sequence"/>
</dbReference>
<reference evidence="4" key="1">
    <citation type="submission" date="2020-10" db="EMBL/GenBank/DDBJ databases">
        <authorList>
            <person name="Gilroy R."/>
        </authorList>
    </citation>
    <scope>NUCLEOTIDE SEQUENCE</scope>
    <source>
        <strain evidence="4">ChiGjej1B1-22543</strain>
    </source>
</reference>
<feature type="chain" id="PRO_5039659903" evidence="2">
    <location>
        <begin position="19"/>
        <end position="526"/>
    </location>
</feature>
<organism evidence="4 5">
    <name type="scientific">Candidatus Alloenteromonas pullicola</name>
    <dbReference type="NCBI Taxonomy" id="2840784"/>
    <lineage>
        <taxon>Bacteria</taxon>
        <taxon>Bacillati</taxon>
        <taxon>Bacillota</taxon>
        <taxon>Bacillota incertae sedis</taxon>
        <taxon>Candidatus Alloenteromonas</taxon>
    </lineage>
</organism>
<evidence type="ECO:0000256" key="1">
    <source>
        <dbReference type="SAM" id="MobiDB-lite"/>
    </source>
</evidence>
<dbReference type="SUPFAM" id="SSF49373">
    <property type="entry name" value="Invasin/intimin cell-adhesion fragments"/>
    <property type="match status" value="1"/>
</dbReference>
<evidence type="ECO:0000259" key="3">
    <source>
        <dbReference type="Pfam" id="PF02368"/>
    </source>
</evidence>